<dbReference type="KEGG" id="mez:Mtc_0028"/>
<keyword evidence="3" id="KW-0238">DNA-binding</keyword>
<name>H8I5A9_METCZ</name>
<keyword evidence="2" id="KW-0862">Zinc</keyword>
<evidence type="ECO:0000256" key="2">
    <source>
        <dbReference type="ARBA" id="ARBA00022833"/>
    </source>
</evidence>
<dbReference type="InterPro" id="IPR021027">
    <property type="entry name" value="Transposase_put_HTH"/>
</dbReference>
<keyword evidence="8" id="KW-1185">Reference proteome</keyword>
<feature type="domain" description="Cas12f1-like TNB" evidence="5">
    <location>
        <begin position="147"/>
        <end position="208"/>
    </location>
</feature>
<keyword evidence="1" id="KW-0479">Metal-binding</keyword>
<feature type="domain" description="Transposase putative helix-turn-helix" evidence="6">
    <location>
        <begin position="1"/>
        <end position="37"/>
    </location>
</feature>
<dbReference type="HOGENOM" id="CLU_1136055_0_0_2"/>
<dbReference type="Pfam" id="PF12323">
    <property type="entry name" value="HTH_OrfB_IS605"/>
    <property type="match status" value="1"/>
</dbReference>
<evidence type="ECO:0000256" key="1">
    <source>
        <dbReference type="ARBA" id="ARBA00022723"/>
    </source>
</evidence>
<sequence length="244" mass="28021">MLRSYRYRFYPSTEVRNNIDVALNYCRFTYNKLLELYRNGKIKTVYDACNYVATLKQQYPELKTVYSKTLQRAGNHLFNNIMVLASLKNKGFKTGGLRYKNEYRFRTLEYNQSGFKITENLLELSKIGTVKLILHRPLPEGRIKSIFLSKLAYKAESAGRVLVRVDPRETSQKCYCGNIVKKDLSDRVHDCPCCGVSLDRDFNSALNILKKGLELLSGREGREPPGLPVEPAVNRDHQVSKPLA</sequence>
<dbReference type="eggNOG" id="arCOG00684">
    <property type="taxonomic scope" value="Archaea"/>
</dbReference>
<dbReference type="InterPro" id="IPR010095">
    <property type="entry name" value="Cas12f1-like_TNB"/>
</dbReference>
<evidence type="ECO:0000313" key="7">
    <source>
        <dbReference type="EMBL" id="AFC98803.1"/>
    </source>
</evidence>
<dbReference type="GO" id="GO:0003677">
    <property type="term" value="F:DNA binding"/>
    <property type="evidence" value="ECO:0007669"/>
    <property type="project" value="UniProtKB-KW"/>
</dbReference>
<gene>
    <name evidence="7" type="primary">tnp-1</name>
    <name evidence="7" type="ordered locus">Mtc_0028</name>
</gene>
<dbReference type="GO" id="GO:0046872">
    <property type="term" value="F:metal ion binding"/>
    <property type="evidence" value="ECO:0007669"/>
    <property type="project" value="UniProtKB-KW"/>
</dbReference>
<dbReference type="EMBL" id="CP003243">
    <property type="protein sequence ID" value="AFC98803.1"/>
    <property type="molecule type" value="Genomic_DNA"/>
</dbReference>
<evidence type="ECO:0000256" key="4">
    <source>
        <dbReference type="SAM" id="MobiDB-lite"/>
    </source>
</evidence>
<proteinExistence type="predicted"/>
<reference evidence="7 8" key="1">
    <citation type="journal article" date="2012" name="J. Bacteriol.">
        <title>Complete genome sequence of a thermophilic methanogen, Methanocella conradii HZ254, isolated from Chinese rice field soil.</title>
        <authorList>
            <person name="Lu Z."/>
            <person name="Lu Y."/>
        </authorList>
    </citation>
    <scope>NUCLEOTIDE SEQUENCE [LARGE SCALE GENOMIC DNA]</scope>
    <source>
        <strain evidence="8">DSM 24694 / JCM 17849 / CGMCC 1.5162 / HZ254</strain>
    </source>
</reference>
<protein>
    <submittedName>
        <fullName evidence="7">Transposase</fullName>
    </submittedName>
</protein>
<evidence type="ECO:0000259" key="5">
    <source>
        <dbReference type="Pfam" id="PF07282"/>
    </source>
</evidence>
<accession>H8I5A9</accession>
<dbReference type="Proteomes" id="UP000005233">
    <property type="component" value="Chromosome"/>
</dbReference>
<feature type="compositionally biased region" description="Basic and acidic residues" evidence="4">
    <location>
        <begin position="233"/>
        <end position="244"/>
    </location>
</feature>
<dbReference type="AlphaFoldDB" id="H8I5A9"/>
<evidence type="ECO:0000259" key="6">
    <source>
        <dbReference type="Pfam" id="PF12323"/>
    </source>
</evidence>
<dbReference type="Pfam" id="PF07282">
    <property type="entry name" value="Cas12f1-like_TNB"/>
    <property type="match status" value="1"/>
</dbReference>
<evidence type="ECO:0000256" key="3">
    <source>
        <dbReference type="ARBA" id="ARBA00023125"/>
    </source>
</evidence>
<dbReference type="OrthoDB" id="33505at2157"/>
<dbReference type="STRING" id="1041930.Mtc_0028"/>
<dbReference type="GeneID" id="25398930"/>
<feature type="region of interest" description="Disordered" evidence="4">
    <location>
        <begin position="219"/>
        <end position="244"/>
    </location>
</feature>
<evidence type="ECO:0000313" key="8">
    <source>
        <dbReference type="Proteomes" id="UP000005233"/>
    </source>
</evidence>
<dbReference type="RefSeq" id="WP_014404642.1">
    <property type="nucleotide sequence ID" value="NC_017034.1"/>
</dbReference>
<organism evidence="7 8">
    <name type="scientific">Methanocella conradii (strain DSM 24694 / JCM 17849 / CGMCC 1.5162 / HZ254)</name>
    <dbReference type="NCBI Taxonomy" id="1041930"/>
    <lineage>
        <taxon>Archaea</taxon>
        <taxon>Methanobacteriati</taxon>
        <taxon>Methanobacteriota</taxon>
        <taxon>Stenosarchaea group</taxon>
        <taxon>Methanomicrobia</taxon>
        <taxon>Methanocellales</taxon>
        <taxon>Methanocellaceae</taxon>
        <taxon>Methanocella</taxon>
    </lineage>
</organism>